<dbReference type="AlphaFoldDB" id="A0A385Z8Q8"/>
<dbReference type="InterPro" id="IPR025295">
    <property type="entry name" value="eCIS_core_dom"/>
</dbReference>
<dbReference type="OrthoDB" id="7597153at2"/>
<accession>A0A385Z8Q8</accession>
<dbReference type="KEGG" id="pcav:D3880_05095"/>
<organism evidence="2 3">
    <name type="scientific">Pseudomonas cavernae</name>
    <dbReference type="NCBI Taxonomy" id="2320867"/>
    <lineage>
        <taxon>Bacteria</taxon>
        <taxon>Pseudomonadati</taxon>
        <taxon>Pseudomonadota</taxon>
        <taxon>Gammaproteobacteria</taxon>
        <taxon>Pseudomonadales</taxon>
        <taxon>Pseudomonadaceae</taxon>
        <taxon>Pseudomonas</taxon>
    </lineage>
</organism>
<evidence type="ECO:0000313" key="3">
    <source>
        <dbReference type="Proteomes" id="UP000265560"/>
    </source>
</evidence>
<feature type="domain" description="eCIS core" evidence="1">
    <location>
        <begin position="28"/>
        <end position="107"/>
    </location>
</feature>
<reference evidence="3" key="1">
    <citation type="submission" date="2018-09" db="EMBL/GenBank/DDBJ databases">
        <authorList>
            <person name="Zhu H."/>
        </authorList>
    </citation>
    <scope>NUCLEOTIDE SEQUENCE [LARGE SCALE GENOMIC DNA]</scope>
    <source>
        <strain evidence="3">K2W31S-8</strain>
    </source>
</reference>
<evidence type="ECO:0000313" key="2">
    <source>
        <dbReference type="EMBL" id="AYC35020.1"/>
    </source>
</evidence>
<name>A0A385Z8Q8_9PSED</name>
<dbReference type="Proteomes" id="UP000265560">
    <property type="component" value="Chromosome"/>
</dbReference>
<dbReference type="Pfam" id="PF13699">
    <property type="entry name" value="eCIS_core"/>
    <property type="match status" value="1"/>
</dbReference>
<proteinExistence type="predicted"/>
<gene>
    <name evidence="2" type="ORF">D3880_05095</name>
</gene>
<keyword evidence="3" id="KW-1185">Reference proteome</keyword>
<dbReference type="EMBL" id="CP032419">
    <property type="protein sequence ID" value="AYC35020.1"/>
    <property type="molecule type" value="Genomic_DNA"/>
</dbReference>
<evidence type="ECO:0000259" key="1">
    <source>
        <dbReference type="Pfam" id="PF13699"/>
    </source>
</evidence>
<protein>
    <submittedName>
        <fullName evidence="2">DUF4157 domain-containing protein</fullName>
    </submittedName>
</protein>
<sequence>MTQITAPVLQEWLVQSRNSAAREGTQTIPLNIRSQLEQYYESRVLDAVRYKVGDSGELSAARTMLQNPEITAVTLIDIIVFRSEEDALNNVALWAHELKHVQQYQDWGVQEFAIRYSRDYNAVEAPAYEIQNKVASSLREGAAQPPLPQ</sequence>